<protein>
    <recommendedName>
        <fullName evidence="10">GDSL esterase/lipase</fullName>
    </recommendedName>
</protein>
<evidence type="ECO:0000256" key="1">
    <source>
        <dbReference type="ARBA" id="ARBA00004613"/>
    </source>
</evidence>
<evidence type="ECO:0000313" key="9">
    <source>
        <dbReference type="Proteomes" id="UP001280121"/>
    </source>
</evidence>
<keyword evidence="5" id="KW-0378">Hydrolase</keyword>
<evidence type="ECO:0000256" key="2">
    <source>
        <dbReference type="ARBA" id="ARBA00008668"/>
    </source>
</evidence>
<dbReference type="InterPro" id="IPR051238">
    <property type="entry name" value="GDSL_esterase/lipase"/>
</dbReference>
<gene>
    <name evidence="8" type="ORF">Ddye_011560</name>
</gene>
<keyword evidence="6" id="KW-0442">Lipid degradation</keyword>
<evidence type="ECO:0000256" key="7">
    <source>
        <dbReference type="ARBA" id="ARBA00023098"/>
    </source>
</evidence>
<dbReference type="PANTHER" id="PTHR45650:SF24">
    <property type="entry name" value="GDSL ESTERASE_LIPASE 7-LIKE"/>
    <property type="match status" value="1"/>
</dbReference>
<comment type="subcellular location">
    <subcellularLocation>
        <location evidence="1">Secreted</location>
    </subcellularLocation>
</comment>
<comment type="similarity">
    <text evidence="2">Belongs to the 'GDSL' lipolytic enzyme family.</text>
</comment>
<evidence type="ECO:0000256" key="6">
    <source>
        <dbReference type="ARBA" id="ARBA00022963"/>
    </source>
</evidence>
<accession>A0AAD9X2S9</accession>
<dbReference type="GO" id="GO:0005576">
    <property type="term" value="C:extracellular region"/>
    <property type="evidence" value="ECO:0007669"/>
    <property type="project" value="UniProtKB-SubCell"/>
</dbReference>
<dbReference type="GO" id="GO:0016042">
    <property type="term" value="P:lipid catabolic process"/>
    <property type="evidence" value="ECO:0007669"/>
    <property type="project" value="UniProtKB-KW"/>
</dbReference>
<evidence type="ECO:0000256" key="4">
    <source>
        <dbReference type="ARBA" id="ARBA00022729"/>
    </source>
</evidence>
<keyword evidence="7" id="KW-0443">Lipid metabolism</keyword>
<dbReference type="Gene3D" id="3.40.50.1110">
    <property type="entry name" value="SGNH hydrolase"/>
    <property type="match status" value="1"/>
</dbReference>
<dbReference type="InterPro" id="IPR001087">
    <property type="entry name" value="GDSL"/>
</dbReference>
<dbReference type="InterPro" id="IPR036514">
    <property type="entry name" value="SGNH_hydro_sf"/>
</dbReference>
<organism evidence="8 9">
    <name type="scientific">Dipteronia dyeriana</name>
    <dbReference type="NCBI Taxonomy" id="168575"/>
    <lineage>
        <taxon>Eukaryota</taxon>
        <taxon>Viridiplantae</taxon>
        <taxon>Streptophyta</taxon>
        <taxon>Embryophyta</taxon>
        <taxon>Tracheophyta</taxon>
        <taxon>Spermatophyta</taxon>
        <taxon>Magnoliopsida</taxon>
        <taxon>eudicotyledons</taxon>
        <taxon>Gunneridae</taxon>
        <taxon>Pentapetalae</taxon>
        <taxon>rosids</taxon>
        <taxon>malvids</taxon>
        <taxon>Sapindales</taxon>
        <taxon>Sapindaceae</taxon>
        <taxon>Hippocastanoideae</taxon>
        <taxon>Acereae</taxon>
        <taxon>Dipteronia</taxon>
    </lineage>
</organism>
<evidence type="ECO:0000256" key="5">
    <source>
        <dbReference type="ARBA" id="ARBA00022801"/>
    </source>
</evidence>
<dbReference type="AlphaFoldDB" id="A0AAD9X2S9"/>
<dbReference type="GO" id="GO:0016788">
    <property type="term" value="F:hydrolase activity, acting on ester bonds"/>
    <property type="evidence" value="ECO:0007669"/>
    <property type="project" value="InterPro"/>
</dbReference>
<evidence type="ECO:0008006" key="10">
    <source>
        <dbReference type="Google" id="ProtNLM"/>
    </source>
</evidence>
<evidence type="ECO:0000313" key="8">
    <source>
        <dbReference type="EMBL" id="KAK2651704.1"/>
    </source>
</evidence>
<dbReference type="Proteomes" id="UP001280121">
    <property type="component" value="Unassembled WGS sequence"/>
</dbReference>
<evidence type="ECO:0000256" key="3">
    <source>
        <dbReference type="ARBA" id="ARBA00022525"/>
    </source>
</evidence>
<dbReference type="Pfam" id="PF00657">
    <property type="entry name" value="Lipase_GDSL"/>
    <property type="match status" value="1"/>
</dbReference>
<reference evidence="8" key="1">
    <citation type="journal article" date="2023" name="Plant J.">
        <title>Genome sequences and population genomics provide insights into the demographic history, inbreeding, and mutation load of two 'living fossil' tree species of Dipteronia.</title>
        <authorList>
            <person name="Feng Y."/>
            <person name="Comes H.P."/>
            <person name="Chen J."/>
            <person name="Zhu S."/>
            <person name="Lu R."/>
            <person name="Zhang X."/>
            <person name="Li P."/>
            <person name="Qiu J."/>
            <person name="Olsen K.M."/>
            <person name="Qiu Y."/>
        </authorList>
    </citation>
    <scope>NUCLEOTIDE SEQUENCE</scope>
    <source>
        <strain evidence="8">KIB01</strain>
    </source>
</reference>
<keyword evidence="4" id="KW-0732">Signal</keyword>
<comment type="caution">
    <text evidence="8">The sequence shown here is derived from an EMBL/GenBank/DDBJ whole genome shotgun (WGS) entry which is preliminary data.</text>
</comment>
<dbReference type="EMBL" id="JANJYI010000004">
    <property type="protein sequence ID" value="KAK2651704.1"/>
    <property type="molecule type" value="Genomic_DNA"/>
</dbReference>
<sequence length="194" mass="21745">MVDSGNNNFLVTQAKANYTPYGVDFGDGKPTGRYTNGRTEADFIAQMVSLPFPPPYLGLSDKENKTLRTRVNYGSGGCGILSSGKNFLGTCLPFYKQIDFFQTTIDNLKKRFKSKKRFAHYLSKSLLFIDIGNIDMSTDYDDVGSTIYRKYTVQQYAQIVAKEFSKSLERLYKLGARKFLVNNLGAMGCIPAQV</sequence>
<dbReference type="PANTHER" id="PTHR45650">
    <property type="entry name" value="GDSL-LIKE LIPASE/ACYLHYDROLASE-RELATED"/>
    <property type="match status" value="1"/>
</dbReference>
<keyword evidence="9" id="KW-1185">Reference proteome</keyword>
<proteinExistence type="inferred from homology"/>
<name>A0AAD9X2S9_9ROSI</name>
<keyword evidence="3" id="KW-0964">Secreted</keyword>